<accession>D3DJ10</accession>
<dbReference type="Pfam" id="PF22617">
    <property type="entry name" value="HCS_D2"/>
    <property type="match status" value="1"/>
</dbReference>
<dbReference type="KEGG" id="hth:HTH_1361"/>
<keyword evidence="5 9" id="KW-0808">Transferase</keyword>
<dbReference type="CDD" id="cd07941">
    <property type="entry name" value="DRE_TIM_LeuA3"/>
    <property type="match status" value="1"/>
</dbReference>
<dbReference type="PANTHER" id="PTHR43538">
    <property type="entry name" value="ALPHA-IPM SYNTHASE/HOMOCITRATE SYNTHASE"/>
    <property type="match status" value="1"/>
</dbReference>
<evidence type="ECO:0000256" key="4">
    <source>
        <dbReference type="ARBA" id="ARBA00022624"/>
    </source>
</evidence>
<evidence type="ECO:0000256" key="2">
    <source>
        <dbReference type="ARBA" id="ARBA00006154"/>
    </source>
</evidence>
<organism evidence="11 12">
    <name type="scientific">Hydrogenobacter thermophilus (strain DSM 6534 / IAM 12695 / TK-6)</name>
    <dbReference type="NCBI Taxonomy" id="608538"/>
    <lineage>
        <taxon>Bacteria</taxon>
        <taxon>Pseudomonadati</taxon>
        <taxon>Aquificota</taxon>
        <taxon>Aquificia</taxon>
        <taxon>Aquificales</taxon>
        <taxon>Aquificaceae</taxon>
        <taxon>Hydrogenobacter</taxon>
    </lineage>
</organism>
<protein>
    <recommendedName>
        <fullName evidence="8">Citramalate synthase</fullName>
        <ecNumber evidence="8">2.3.3.21</ecNumber>
    </recommendedName>
</protein>
<dbReference type="Pfam" id="PF08502">
    <property type="entry name" value="LeuA_dimer"/>
    <property type="match status" value="1"/>
</dbReference>
<evidence type="ECO:0000256" key="6">
    <source>
        <dbReference type="ARBA" id="ARBA00023304"/>
    </source>
</evidence>
<dbReference type="PROSITE" id="PS00815">
    <property type="entry name" value="AIPM_HOMOCIT_SYNTH_1"/>
    <property type="match status" value="1"/>
</dbReference>
<evidence type="ECO:0000256" key="9">
    <source>
        <dbReference type="RuleBase" id="RU003523"/>
    </source>
</evidence>
<dbReference type="AlphaFoldDB" id="D3DJ10"/>
<dbReference type="Pfam" id="PF00682">
    <property type="entry name" value="HMGL-like"/>
    <property type="match status" value="1"/>
</dbReference>
<dbReference type="GO" id="GO:0009098">
    <property type="term" value="P:L-leucine biosynthetic process"/>
    <property type="evidence" value="ECO:0007669"/>
    <property type="project" value="InterPro"/>
</dbReference>
<dbReference type="InterPro" id="IPR013709">
    <property type="entry name" value="2-isopropylmalate_synth_dimer"/>
</dbReference>
<dbReference type="InterPro" id="IPR005675">
    <property type="entry name" value="Citramal_synthase"/>
</dbReference>
<dbReference type="STRING" id="608538.HTH_1361"/>
<evidence type="ECO:0000256" key="5">
    <source>
        <dbReference type="ARBA" id="ARBA00022679"/>
    </source>
</evidence>
<dbReference type="EMBL" id="AP011112">
    <property type="protein sequence ID" value="BAI69812.1"/>
    <property type="molecule type" value="Genomic_DNA"/>
</dbReference>
<sequence>MEQVFIYDTTLRDGSQAEGINFSVEDKMRILQKLDEFGVHYIECGWPGANPKDTILFERLRKIKTQNAKIVAFGATRKAGKKAHEDKQVENLLKSGAKVITVFGKSWDFHVTHAIGTTLEENLDMVYETVSYLKKHVEEVIFDAEHFFDGYRHNESYAFKVLEAAFQAGADWIVLCDTNGGTLPNEVYEITKKVVQKFPQARVGIHAHNDSDTAVANSLMAVLAGARQVHGTINGLGERTGNANLCSIIPNLQLKLGFSVVPSQNLKKLTELAHFVSEISNTPLPKNMPYVGESAFTHKAGVHASAVMKRSETYEHIDPSLVGNRRKVTVSDLSGRSNILYKLREMGLEVDDKSPELIKLLEKIKELEKEGYHFEAAEASFELLCKRHFGLVKNYFDLDAYRVLIARRSTDLSPVSEATVRLYVEDIKEHTAALGNGPVSALDRALRKALEEFYPSLKDVQLIDYKVRIVNESEGTSAKVRVLIESTDGRRKWGTVGVSENIIEASWIALTDSLVYKLLKDEEEGIM</sequence>
<dbReference type="RefSeq" id="WP_012963992.1">
    <property type="nucleotide sequence ID" value="NC_013799.1"/>
</dbReference>
<dbReference type="InterPro" id="IPR002034">
    <property type="entry name" value="AIPM/Hcit_synth_CS"/>
</dbReference>
<feature type="domain" description="Pyruvate carboxyltransferase" evidence="10">
    <location>
        <begin position="4"/>
        <end position="270"/>
    </location>
</feature>
<proteinExistence type="inferred from homology"/>
<dbReference type="Proteomes" id="UP000002574">
    <property type="component" value="Chromosome"/>
</dbReference>
<evidence type="ECO:0000259" key="10">
    <source>
        <dbReference type="PROSITE" id="PS50991"/>
    </source>
</evidence>
<keyword evidence="12" id="KW-1185">Reference proteome</keyword>
<evidence type="ECO:0000313" key="12">
    <source>
        <dbReference type="Proteomes" id="UP000002574"/>
    </source>
</evidence>
<dbReference type="InterPro" id="IPR013785">
    <property type="entry name" value="Aldolase_TIM"/>
</dbReference>
<dbReference type="eggNOG" id="COG0119">
    <property type="taxonomic scope" value="Bacteria"/>
</dbReference>
<dbReference type="InterPro" id="IPR000891">
    <property type="entry name" value="PYR_CT"/>
</dbReference>
<dbReference type="GO" id="GO:0003852">
    <property type="term" value="F:2-isopropylmalate synthase activity"/>
    <property type="evidence" value="ECO:0007669"/>
    <property type="project" value="InterPro"/>
</dbReference>
<dbReference type="KEGG" id="hte:Hydth_1352"/>
<dbReference type="SMART" id="SM00917">
    <property type="entry name" value="LeuA_dimer"/>
    <property type="match status" value="1"/>
</dbReference>
<dbReference type="EC" id="2.3.3.21" evidence="8"/>
<keyword evidence="4" id="KW-0412">Isoleucine biosynthesis</keyword>
<comment type="similarity">
    <text evidence="2 9">Belongs to the alpha-IPM synthase/homocitrate synthase family.</text>
</comment>
<evidence type="ECO:0000313" key="11">
    <source>
        <dbReference type="EMBL" id="BAI69812.1"/>
    </source>
</evidence>
<reference evidence="11 12" key="1">
    <citation type="journal article" date="2010" name="J. Bacteriol.">
        <title>Complete genome sequence of the thermophilic, obligately chemolithoautotrophic hydrogen-oxidizing bacterium Hydrogenobacter thermophilus TK-6.</title>
        <authorList>
            <person name="Arai H."/>
            <person name="Kanbe H."/>
            <person name="Ishii M."/>
            <person name="Igarashi Y."/>
        </authorList>
    </citation>
    <scope>NUCLEOTIDE SEQUENCE [LARGE SCALE GENOMIC DNA]</scope>
    <source>
        <strain evidence="12">DSM 6534 / IAM 12695 / TK-6 [Tokyo]</strain>
    </source>
</reference>
<dbReference type="InterPro" id="IPR054691">
    <property type="entry name" value="LeuA/HCS_post-cat"/>
</dbReference>
<dbReference type="Gene3D" id="3.30.160.270">
    <property type="match status" value="1"/>
</dbReference>
<dbReference type="OrthoDB" id="9804858at2"/>
<gene>
    <name evidence="11" type="primary">citA</name>
    <name evidence="11" type="ordered locus">HTH_1361</name>
</gene>
<dbReference type="Gene3D" id="3.20.20.70">
    <property type="entry name" value="Aldolase class I"/>
    <property type="match status" value="1"/>
</dbReference>
<keyword evidence="3" id="KW-0028">Amino-acid biosynthesis</keyword>
<dbReference type="SUPFAM" id="SSF110921">
    <property type="entry name" value="2-isopropylmalate synthase LeuA, allosteric (dimerisation) domain"/>
    <property type="match status" value="1"/>
</dbReference>
<dbReference type="UniPathway" id="UPA00047">
    <property type="reaction ID" value="UER00066"/>
</dbReference>
<name>D3DJ10_HYDTT</name>
<dbReference type="GO" id="GO:0009097">
    <property type="term" value="P:isoleucine biosynthetic process"/>
    <property type="evidence" value="ECO:0007669"/>
    <property type="project" value="UniProtKB-UniRule"/>
</dbReference>
<evidence type="ECO:0000256" key="1">
    <source>
        <dbReference type="ARBA" id="ARBA00004743"/>
    </source>
</evidence>
<dbReference type="InterPro" id="IPR036230">
    <property type="entry name" value="LeuA_allosteric_dom_sf"/>
</dbReference>
<dbReference type="PANTHER" id="PTHR43538:SF1">
    <property type="entry name" value="(R)-CITRAMALATE SYNTHASE"/>
    <property type="match status" value="1"/>
</dbReference>
<dbReference type="PATRIC" id="fig|608538.5.peg.1381"/>
<dbReference type="NCBIfam" id="TIGR00977">
    <property type="entry name" value="citramal_synth"/>
    <property type="match status" value="1"/>
</dbReference>
<comment type="pathway">
    <text evidence="1">Amino-acid biosynthesis; L-isoleucine biosynthesis; 2-oxobutanoate from pyruvate: step 1/3.</text>
</comment>
<keyword evidence="6" id="KW-0100">Branched-chain amino acid biosynthesis</keyword>
<dbReference type="Gene3D" id="1.10.238.260">
    <property type="match status" value="1"/>
</dbReference>
<evidence type="ECO:0000256" key="3">
    <source>
        <dbReference type="ARBA" id="ARBA00022605"/>
    </source>
</evidence>
<dbReference type="SUPFAM" id="SSF51569">
    <property type="entry name" value="Aldolase"/>
    <property type="match status" value="1"/>
</dbReference>
<evidence type="ECO:0000256" key="8">
    <source>
        <dbReference type="NCBIfam" id="TIGR00977"/>
    </source>
</evidence>
<dbReference type="GO" id="GO:0043714">
    <property type="term" value="F:(R)-citramalate synthase activity"/>
    <property type="evidence" value="ECO:0007669"/>
    <property type="project" value="UniProtKB-UniRule"/>
</dbReference>
<comment type="catalytic activity">
    <reaction evidence="7">
        <text>pyruvate + acetyl-CoA + H2O = (3R)-citramalate + CoA + H(+)</text>
        <dbReference type="Rhea" id="RHEA:19045"/>
        <dbReference type="ChEBI" id="CHEBI:15361"/>
        <dbReference type="ChEBI" id="CHEBI:15377"/>
        <dbReference type="ChEBI" id="CHEBI:15378"/>
        <dbReference type="ChEBI" id="CHEBI:30934"/>
        <dbReference type="ChEBI" id="CHEBI:57287"/>
        <dbReference type="ChEBI" id="CHEBI:57288"/>
        <dbReference type="EC" id="2.3.3.21"/>
    </reaction>
</comment>
<evidence type="ECO:0000256" key="7">
    <source>
        <dbReference type="ARBA" id="ARBA00048263"/>
    </source>
</evidence>
<dbReference type="PROSITE" id="PS50991">
    <property type="entry name" value="PYR_CT"/>
    <property type="match status" value="1"/>
</dbReference>